<dbReference type="EMBL" id="FNAT01000010">
    <property type="protein sequence ID" value="SDF31724.1"/>
    <property type="molecule type" value="Genomic_DNA"/>
</dbReference>
<dbReference type="STRING" id="521013.SAMN04488567_0109"/>
<organism evidence="2 3">
    <name type="scientific">Limimaricola pyoseonensis</name>
    <dbReference type="NCBI Taxonomy" id="521013"/>
    <lineage>
        <taxon>Bacteria</taxon>
        <taxon>Pseudomonadati</taxon>
        <taxon>Pseudomonadota</taxon>
        <taxon>Alphaproteobacteria</taxon>
        <taxon>Rhodobacterales</taxon>
        <taxon>Paracoccaceae</taxon>
        <taxon>Limimaricola</taxon>
    </lineage>
</organism>
<name>A0A1G7K3V0_9RHOB</name>
<dbReference type="InterPro" id="IPR011051">
    <property type="entry name" value="RmlC_Cupin_sf"/>
</dbReference>
<keyword evidence="3" id="KW-1185">Reference proteome</keyword>
<feature type="domain" description="Cupin type-2" evidence="1">
    <location>
        <begin position="53"/>
        <end position="116"/>
    </location>
</feature>
<evidence type="ECO:0000313" key="2">
    <source>
        <dbReference type="EMBL" id="SDF31724.1"/>
    </source>
</evidence>
<dbReference type="InterPro" id="IPR053146">
    <property type="entry name" value="QDO-like"/>
</dbReference>
<evidence type="ECO:0000259" key="1">
    <source>
        <dbReference type="Pfam" id="PF07883"/>
    </source>
</evidence>
<proteinExistence type="predicted"/>
<protein>
    <submittedName>
        <fullName evidence="2">Cupin domain protein</fullName>
    </submittedName>
</protein>
<dbReference type="Pfam" id="PF07883">
    <property type="entry name" value="Cupin_2"/>
    <property type="match status" value="1"/>
</dbReference>
<accession>A0A1G7K3V0</accession>
<dbReference type="PANTHER" id="PTHR36440">
    <property type="entry name" value="PUTATIVE (AFU_ORTHOLOGUE AFUA_8G07350)-RELATED"/>
    <property type="match status" value="1"/>
</dbReference>
<dbReference type="RefSeq" id="WP_090114780.1">
    <property type="nucleotide sequence ID" value="NZ_FNAT01000010.1"/>
</dbReference>
<dbReference type="AlphaFoldDB" id="A0A1G7K3V0"/>
<gene>
    <name evidence="2" type="ORF">SAMN04488567_0109</name>
</gene>
<dbReference type="InterPro" id="IPR014710">
    <property type="entry name" value="RmlC-like_jellyroll"/>
</dbReference>
<evidence type="ECO:0000313" key="3">
    <source>
        <dbReference type="Proteomes" id="UP000198922"/>
    </source>
</evidence>
<dbReference type="Gene3D" id="2.60.120.10">
    <property type="entry name" value="Jelly Rolls"/>
    <property type="match status" value="1"/>
</dbReference>
<dbReference type="Proteomes" id="UP000198922">
    <property type="component" value="Unassembled WGS sequence"/>
</dbReference>
<reference evidence="3" key="1">
    <citation type="submission" date="2016-10" db="EMBL/GenBank/DDBJ databases">
        <authorList>
            <person name="Varghese N."/>
            <person name="Submissions S."/>
        </authorList>
    </citation>
    <scope>NUCLEOTIDE SEQUENCE [LARGE SCALE GENOMIC DNA]</scope>
    <source>
        <strain evidence="3">DSM 21424</strain>
    </source>
</reference>
<sequence>MSMTAAEDQATGAYFLEPGEAELRCSGATRTFFLATGDTTGGAFALIDETARQGETVPLHRHSVDHEALYVIEGELSVCLDKLPCHRAGPGAFAHFAQGVVHGFRVESETARYLLITTPHHGEFYRAISRTPRGEGKGPGQPLDDDTIMAACRTYGVEFIGPFPMADLV</sequence>
<dbReference type="SUPFAM" id="SSF51182">
    <property type="entry name" value="RmlC-like cupins"/>
    <property type="match status" value="1"/>
</dbReference>
<dbReference type="PANTHER" id="PTHR36440:SF1">
    <property type="entry name" value="PUTATIVE (AFU_ORTHOLOGUE AFUA_8G07350)-RELATED"/>
    <property type="match status" value="1"/>
</dbReference>
<dbReference type="InterPro" id="IPR013096">
    <property type="entry name" value="Cupin_2"/>
</dbReference>
<dbReference type="OrthoDB" id="9798709at2"/>